<name>A0ABW5JGX4_9BACT</name>
<evidence type="ECO:0000313" key="1">
    <source>
        <dbReference type="EMBL" id="MFD2524095.1"/>
    </source>
</evidence>
<gene>
    <name evidence="1" type="ORF">ACFSR2_24550</name>
</gene>
<protein>
    <submittedName>
        <fullName evidence="1">DUF4082 domain-containing protein</fullName>
    </submittedName>
</protein>
<reference evidence="2" key="1">
    <citation type="journal article" date="2019" name="Int. J. Syst. Evol. Microbiol.">
        <title>The Global Catalogue of Microorganisms (GCM) 10K type strain sequencing project: providing services to taxonomists for standard genome sequencing and annotation.</title>
        <authorList>
            <consortium name="The Broad Institute Genomics Platform"/>
            <consortium name="The Broad Institute Genome Sequencing Center for Infectious Disease"/>
            <person name="Wu L."/>
            <person name="Ma J."/>
        </authorList>
    </citation>
    <scope>NUCLEOTIDE SEQUENCE [LARGE SCALE GENOMIC DNA]</scope>
    <source>
        <strain evidence="2">KCTC 52344</strain>
    </source>
</reference>
<dbReference type="PROSITE" id="PS51257">
    <property type="entry name" value="PROKAR_LIPOPROTEIN"/>
    <property type="match status" value="1"/>
</dbReference>
<sequence>MKRIIAVTLIAYSSFLLSCKNTPVPIEEGFTSILADSTMNIQVTATNNQTYYEFGFKFQVLKDGKIAKLGTKLPNAGSYRVSIWDAKSKTVLLEKVVNQTQANKQHWVNISLLPIIKDKEYLISVLANNWNDAFQKTGKAIEYPIEKGNIKLLRFAYTSQPSSSSPPKFPNMTDNYYSISGFVDFGFISN</sequence>
<keyword evidence="2" id="KW-1185">Reference proteome</keyword>
<comment type="caution">
    <text evidence="1">The sequence shown here is derived from an EMBL/GenBank/DDBJ whole genome shotgun (WGS) entry which is preliminary data.</text>
</comment>
<evidence type="ECO:0000313" key="2">
    <source>
        <dbReference type="Proteomes" id="UP001597510"/>
    </source>
</evidence>
<dbReference type="Proteomes" id="UP001597510">
    <property type="component" value="Unassembled WGS sequence"/>
</dbReference>
<accession>A0ABW5JGX4</accession>
<dbReference type="RefSeq" id="WP_340238528.1">
    <property type="nucleotide sequence ID" value="NZ_JBBEWC010000010.1"/>
</dbReference>
<proteinExistence type="predicted"/>
<organism evidence="1 2">
    <name type="scientific">Emticicia soli</name>
    <dbReference type="NCBI Taxonomy" id="2027878"/>
    <lineage>
        <taxon>Bacteria</taxon>
        <taxon>Pseudomonadati</taxon>
        <taxon>Bacteroidota</taxon>
        <taxon>Cytophagia</taxon>
        <taxon>Cytophagales</taxon>
        <taxon>Leadbetterellaceae</taxon>
        <taxon>Emticicia</taxon>
    </lineage>
</organism>
<dbReference type="EMBL" id="JBHULC010000039">
    <property type="protein sequence ID" value="MFD2524095.1"/>
    <property type="molecule type" value="Genomic_DNA"/>
</dbReference>